<organism evidence="1 2">
    <name type="scientific">Streptococcus parasuis</name>
    <dbReference type="NCBI Taxonomy" id="1501662"/>
    <lineage>
        <taxon>Bacteria</taxon>
        <taxon>Bacillati</taxon>
        <taxon>Bacillota</taxon>
        <taxon>Bacilli</taxon>
        <taxon>Lactobacillales</taxon>
        <taxon>Streptococcaceae</taxon>
        <taxon>Streptococcus</taxon>
    </lineage>
</organism>
<dbReference type="PROSITE" id="PS51273">
    <property type="entry name" value="GATASE_TYPE_1"/>
    <property type="match status" value="1"/>
</dbReference>
<dbReference type="Proteomes" id="UP000291525">
    <property type="component" value="Unassembled WGS sequence"/>
</dbReference>
<reference evidence="1 2" key="1">
    <citation type="submission" date="2019-02" db="EMBL/GenBank/DDBJ databases">
        <title>First genome of the species Streptococcus parasuis.</title>
        <authorList>
            <person name="Stevens M.J.A."/>
            <person name="Stephan R."/>
        </authorList>
    </citation>
    <scope>NUCLEOTIDE SEQUENCE [LARGE SCALE GENOMIC DNA]</scope>
    <source>
        <strain evidence="1 2">4253</strain>
    </source>
</reference>
<dbReference type="Pfam" id="PF07722">
    <property type="entry name" value="Peptidase_C26"/>
    <property type="match status" value="1"/>
</dbReference>
<gene>
    <name evidence="1" type="ORF">EXW74_04440</name>
</gene>
<dbReference type="InterPro" id="IPR011697">
    <property type="entry name" value="Peptidase_C26"/>
</dbReference>
<dbReference type="RefSeq" id="WP_130554876.1">
    <property type="nucleotide sequence ID" value="NZ_SHGT01000019.1"/>
</dbReference>
<dbReference type="PANTHER" id="PTHR43235:SF1">
    <property type="entry name" value="GLUTAMINE AMIDOTRANSFERASE PB2B2.05-RELATED"/>
    <property type="match status" value="1"/>
</dbReference>
<dbReference type="GO" id="GO:0005829">
    <property type="term" value="C:cytosol"/>
    <property type="evidence" value="ECO:0007669"/>
    <property type="project" value="TreeGrafter"/>
</dbReference>
<name>A0A4Q8L258_9STRE</name>
<dbReference type="AlphaFoldDB" id="A0A4Q8L258"/>
<accession>A0A4Q8L258</accession>
<sequence length="231" mass="26158">MSQPIIGISGNHYKTGDHTEPLLSYTQTCLVNAIEDAGGIPLILPVTHPQLAEQYMKLVDKLVLTGGQNVEPIHYQEKLLIDSSNYFPERDRFELALIEAAHHQEKPIFGICRGLQLYNVAQGGSLHQEVLGHWQDNTGNQPSQDLYFPIESQLSQIYAQEPTVNSFHRQAINKLAPSLEIIALSPDKQTIEAVQSTRDSHTFLGVQWHPELLYGERETENRLFDYIVNQF</sequence>
<dbReference type="GO" id="GO:0006598">
    <property type="term" value="P:polyamine catabolic process"/>
    <property type="evidence" value="ECO:0007669"/>
    <property type="project" value="TreeGrafter"/>
</dbReference>
<proteinExistence type="predicted"/>
<dbReference type="CDD" id="cd01745">
    <property type="entry name" value="GATase1_2"/>
    <property type="match status" value="1"/>
</dbReference>
<evidence type="ECO:0000313" key="1">
    <source>
        <dbReference type="EMBL" id="TAA13581.1"/>
    </source>
</evidence>
<dbReference type="Gene3D" id="3.40.50.880">
    <property type="match status" value="1"/>
</dbReference>
<dbReference type="GO" id="GO:0033969">
    <property type="term" value="F:gamma-glutamyl-gamma-aminobutyrate hydrolase activity"/>
    <property type="evidence" value="ECO:0007669"/>
    <property type="project" value="TreeGrafter"/>
</dbReference>
<dbReference type="PANTHER" id="PTHR43235">
    <property type="entry name" value="GLUTAMINE AMIDOTRANSFERASE PB2B2.05-RELATED"/>
    <property type="match status" value="1"/>
</dbReference>
<dbReference type="SUPFAM" id="SSF52317">
    <property type="entry name" value="Class I glutamine amidotransferase-like"/>
    <property type="match status" value="1"/>
</dbReference>
<dbReference type="OrthoDB" id="9813383at2"/>
<evidence type="ECO:0000313" key="2">
    <source>
        <dbReference type="Proteomes" id="UP000291525"/>
    </source>
</evidence>
<keyword evidence="1" id="KW-0378">Hydrolase</keyword>
<protein>
    <submittedName>
        <fullName evidence="1">Gamma-glutamyl-gamma-aminobutyrate hydrolase family protein</fullName>
    </submittedName>
</protein>
<dbReference type="InterPro" id="IPR044668">
    <property type="entry name" value="PuuD-like"/>
</dbReference>
<comment type="caution">
    <text evidence="1">The sequence shown here is derived from an EMBL/GenBank/DDBJ whole genome shotgun (WGS) entry which is preliminary data.</text>
</comment>
<dbReference type="InterPro" id="IPR029062">
    <property type="entry name" value="Class_I_gatase-like"/>
</dbReference>
<dbReference type="EMBL" id="SHGT01000019">
    <property type="protein sequence ID" value="TAA13581.1"/>
    <property type="molecule type" value="Genomic_DNA"/>
</dbReference>